<keyword evidence="5 7" id="KW-0456">Lyase</keyword>
<dbReference type="PANTHER" id="PTHR30518:SF2">
    <property type="entry name" value="ENDOLYTIC MUREIN TRANSGLYCOSYLASE"/>
    <property type="match status" value="1"/>
</dbReference>
<evidence type="ECO:0000313" key="9">
    <source>
        <dbReference type="EMBL" id="OZG58049.1"/>
    </source>
</evidence>
<dbReference type="Pfam" id="PF02618">
    <property type="entry name" value="YceG"/>
    <property type="match status" value="1"/>
</dbReference>
<comment type="catalytic activity">
    <reaction evidence="7">
        <text>a peptidoglycan chain = a peptidoglycan chain with N-acetyl-1,6-anhydromuramyl-[peptide] at the reducing end + a peptidoglycan chain with N-acetylglucosamine at the non-reducing end.</text>
        <dbReference type="EC" id="4.2.2.29"/>
    </reaction>
</comment>
<dbReference type="GO" id="GO:0005886">
    <property type="term" value="C:plasma membrane"/>
    <property type="evidence" value="ECO:0007669"/>
    <property type="project" value="UniProtKB-SubCell"/>
</dbReference>
<reference evidence="9 10" key="1">
    <citation type="journal article" date="2017" name="BMC Genomics">
        <title>Comparative genomic and phylogenomic analyses of the Bifidobacteriaceae family.</title>
        <authorList>
            <person name="Lugli G.A."/>
            <person name="Milani C."/>
            <person name="Turroni F."/>
            <person name="Duranti S."/>
            <person name="Mancabelli L."/>
            <person name="Mangifesta M."/>
            <person name="Ferrario C."/>
            <person name="Modesto M."/>
            <person name="Mattarelli P."/>
            <person name="Jiri K."/>
            <person name="van Sinderen D."/>
            <person name="Ventura M."/>
        </authorList>
    </citation>
    <scope>NUCLEOTIDE SEQUENCE [LARGE SCALE GENOMIC DNA]</scope>
    <source>
        <strain evidence="9 10">DSM 100196</strain>
    </source>
</reference>
<keyword evidence="2 7" id="KW-0812">Transmembrane</keyword>
<keyword evidence="6 7" id="KW-0961">Cell wall biogenesis/degradation</keyword>
<dbReference type="GO" id="GO:0008932">
    <property type="term" value="F:lytic endotransglycosylase activity"/>
    <property type="evidence" value="ECO:0007669"/>
    <property type="project" value="UniProtKB-UniRule"/>
</dbReference>
<dbReference type="CDD" id="cd08010">
    <property type="entry name" value="MltG_like"/>
    <property type="match status" value="1"/>
</dbReference>
<comment type="function">
    <text evidence="7">Functions as a peptidoglycan terminase that cleaves nascent peptidoglycan strands endolytically to terminate their elongation.</text>
</comment>
<organism evidence="9 10">
    <name type="scientific">Bifidobacterium myosotis</name>
    <dbReference type="NCBI Taxonomy" id="1630166"/>
    <lineage>
        <taxon>Bacteria</taxon>
        <taxon>Bacillati</taxon>
        <taxon>Actinomycetota</taxon>
        <taxon>Actinomycetes</taxon>
        <taxon>Bifidobacteriales</taxon>
        <taxon>Bifidobacteriaceae</taxon>
        <taxon>Bifidobacterium</taxon>
    </lineage>
</organism>
<evidence type="ECO:0000256" key="7">
    <source>
        <dbReference type="HAMAP-Rule" id="MF_02065"/>
    </source>
</evidence>
<keyword evidence="4 7" id="KW-0472">Membrane</keyword>
<evidence type="ECO:0000256" key="5">
    <source>
        <dbReference type="ARBA" id="ARBA00023239"/>
    </source>
</evidence>
<dbReference type="EMBL" id="MWWW01000023">
    <property type="protein sequence ID" value="OZG58049.1"/>
    <property type="molecule type" value="Genomic_DNA"/>
</dbReference>
<evidence type="ECO:0000256" key="4">
    <source>
        <dbReference type="ARBA" id="ARBA00023136"/>
    </source>
</evidence>
<keyword evidence="10" id="KW-1185">Reference proteome</keyword>
<dbReference type="PANTHER" id="PTHR30518">
    <property type="entry name" value="ENDOLYTIC MUREIN TRANSGLYCOSYLASE"/>
    <property type="match status" value="1"/>
</dbReference>
<gene>
    <name evidence="7" type="primary">mltG</name>
    <name evidence="9" type="ORF">BMYO_1765</name>
</gene>
<keyword evidence="3 7" id="KW-1133">Transmembrane helix</keyword>
<dbReference type="OrthoDB" id="9814591at2"/>
<dbReference type="Proteomes" id="UP000216871">
    <property type="component" value="Unassembled WGS sequence"/>
</dbReference>
<protein>
    <recommendedName>
        <fullName evidence="7">Endolytic murein transglycosylase</fullName>
        <ecNumber evidence="7">4.2.2.29</ecNumber>
    </recommendedName>
    <alternativeName>
        <fullName evidence="7">Peptidoglycan lytic transglycosylase</fullName>
    </alternativeName>
    <alternativeName>
        <fullName evidence="7">Peptidoglycan polymerization terminase</fullName>
    </alternativeName>
</protein>
<evidence type="ECO:0000256" key="1">
    <source>
        <dbReference type="ARBA" id="ARBA00022475"/>
    </source>
</evidence>
<evidence type="ECO:0000313" key="10">
    <source>
        <dbReference type="Proteomes" id="UP000216871"/>
    </source>
</evidence>
<dbReference type="HAMAP" id="MF_02065">
    <property type="entry name" value="MltG"/>
    <property type="match status" value="1"/>
</dbReference>
<dbReference type="RefSeq" id="WP_094668184.1">
    <property type="nucleotide sequence ID" value="NZ_MWWW01000023.1"/>
</dbReference>
<feature type="region of interest" description="Disordered" evidence="8">
    <location>
        <begin position="16"/>
        <end position="47"/>
    </location>
</feature>
<dbReference type="GO" id="GO:0071555">
    <property type="term" value="P:cell wall organization"/>
    <property type="evidence" value="ECO:0007669"/>
    <property type="project" value="UniProtKB-KW"/>
</dbReference>
<dbReference type="EC" id="4.2.2.29" evidence="7"/>
<feature type="compositionally biased region" description="Basic residues" evidence="8">
    <location>
        <begin position="34"/>
        <end position="47"/>
    </location>
</feature>
<dbReference type="AlphaFoldDB" id="A0A261FFY6"/>
<dbReference type="Gene3D" id="3.30.1490.480">
    <property type="entry name" value="Endolytic murein transglycosylase"/>
    <property type="match status" value="1"/>
</dbReference>
<feature type="transmembrane region" description="Helical" evidence="7">
    <location>
        <begin position="52"/>
        <end position="73"/>
    </location>
</feature>
<name>A0A261FFY6_9BIFI</name>
<comment type="caution">
    <text evidence="9">The sequence shown here is derived from an EMBL/GenBank/DDBJ whole genome shotgun (WGS) entry which is preliminary data.</text>
</comment>
<comment type="subcellular location">
    <subcellularLocation>
        <location evidence="7">Cell membrane</location>
        <topology evidence="7">Single-pass membrane protein</topology>
    </subcellularLocation>
</comment>
<evidence type="ECO:0000256" key="8">
    <source>
        <dbReference type="SAM" id="MobiDB-lite"/>
    </source>
</evidence>
<evidence type="ECO:0000256" key="2">
    <source>
        <dbReference type="ARBA" id="ARBA00022692"/>
    </source>
</evidence>
<evidence type="ECO:0000256" key="3">
    <source>
        <dbReference type="ARBA" id="ARBA00022989"/>
    </source>
</evidence>
<keyword evidence="1 7" id="KW-1003">Cell membrane</keyword>
<dbReference type="NCBIfam" id="TIGR00247">
    <property type="entry name" value="endolytic transglycosylase MltG"/>
    <property type="match status" value="1"/>
</dbReference>
<feature type="site" description="Important for catalytic activity" evidence="7">
    <location>
        <position position="274"/>
    </location>
</feature>
<evidence type="ECO:0000256" key="6">
    <source>
        <dbReference type="ARBA" id="ARBA00023316"/>
    </source>
</evidence>
<comment type="similarity">
    <text evidence="7">Belongs to the transglycosylase MltG family.</text>
</comment>
<dbReference type="InterPro" id="IPR003770">
    <property type="entry name" value="MLTG-like"/>
</dbReference>
<proteinExistence type="inferred from homology"/>
<dbReference type="GO" id="GO:0009252">
    <property type="term" value="P:peptidoglycan biosynthetic process"/>
    <property type="evidence" value="ECO:0007669"/>
    <property type="project" value="UniProtKB-UniRule"/>
</dbReference>
<sequence length="397" mass="43233">MSDDFHDFFDENTHWVEHGTAAPAGNASEPPRPPKSRKEMRQRRAQRQRKRFSGIIIAIVVVALIAGGGYFGFTKLMAWRDSRSQSTTANVADYPGPGYGEVEFTVDDGQSAAEVAQNLVEADVIKSAAAFTSVVGANDITLYPGTFTLKKHMAATDVVDVLSDSKQASGFLEVRPGERANDVIEAAAKLSGIDKSEFDKLVDDKGKGILPTEAGGSFEGWFEPGTYNVKSMTSAKDVLKAMVDKRIAKLDDLGVPSGKERERVMIIASIAEAEVNKADYYAKVTRVIENRLEQGMTLGMDSTVAYGNNVKPAQVTTAMTQDDSNPYNTYKISGLPPTPISNPGDSAIKAAMEPEEGDWLYFCTVNLDTGETKFATTAEEHDKNVAELRQWQADHQD</sequence>
<accession>A0A261FFY6</accession>